<evidence type="ECO:0000313" key="2">
    <source>
        <dbReference type="Proteomes" id="UP000481861"/>
    </source>
</evidence>
<reference evidence="1 2" key="1">
    <citation type="submission" date="2020-01" db="EMBL/GenBank/DDBJ databases">
        <authorList>
            <consortium name="DOE Joint Genome Institute"/>
            <person name="Haridas S."/>
            <person name="Albert R."/>
            <person name="Binder M."/>
            <person name="Bloem J."/>
            <person name="Labutti K."/>
            <person name="Salamov A."/>
            <person name="Andreopoulos B."/>
            <person name="Baker S.E."/>
            <person name="Barry K."/>
            <person name="Bills G."/>
            <person name="Bluhm B.H."/>
            <person name="Cannon C."/>
            <person name="Castanera R."/>
            <person name="Culley D.E."/>
            <person name="Daum C."/>
            <person name="Ezra D."/>
            <person name="Gonzalez J.B."/>
            <person name="Henrissat B."/>
            <person name="Kuo A."/>
            <person name="Liang C."/>
            <person name="Lipzen A."/>
            <person name="Lutzoni F."/>
            <person name="Magnuson J."/>
            <person name="Mondo S."/>
            <person name="Nolan M."/>
            <person name="Ohm R."/>
            <person name="Pangilinan J."/>
            <person name="Park H.-J.H."/>
            <person name="Ramirez L."/>
            <person name="Alfaro M."/>
            <person name="Sun H."/>
            <person name="Tritt A."/>
            <person name="Yoshinaga Y."/>
            <person name="Zwiers L.-H.L."/>
            <person name="Turgeon B.G."/>
            <person name="Goodwin S.B."/>
            <person name="Spatafora J.W."/>
            <person name="Crous P.W."/>
            <person name="Grigoriev I.V."/>
        </authorList>
    </citation>
    <scope>NUCLEOTIDE SEQUENCE [LARGE SCALE GENOMIC DNA]</scope>
    <source>
        <strain evidence="1 2">CBS 611.86</strain>
    </source>
</reference>
<evidence type="ECO:0008006" key="3">
    <source>
        <dbReference type="Google" id="ProtNLM"/>
    </source>
</evidence>
<dbReference type="AlphaFoldDB" id="A0A7C8I8S9"/>
<organism evidence="1 2">
    <name type="scientific">Massariosphaeria phaeospora</name>
    <dbReference type="NCBI Taxonomy" id="100035"/>
    <lineage>
        <taxon>Eukaryota</taxon>
        <taxon>Fungi</taxon>
        <taxon>Dikarya</taxon>
        <taxon>Ascomycota</taxon>
        <taxon>Pezizomycotina</taxon>
        <taxon>Dothideomycetes</taxon>
        <taxon>Pleosporomycetidae</taxon>
        <taxon>Pleosporales</taxon>
        <taxon>Pleosporales incertae sedis</taxon>
        <taxon>Massariosphaeria</taxon>
    </lineage>
</organism>
<dbReference type="OrthoDB" id="67027at2759"/>
<keyword evidence="2" id="KW-1185">Reference proteome</keyword>
<dbReference type="InterPro" id="IPR036389">
    <property type="entry name" value="RNase_III_sf"/>
</dbReference>
<proteinExistence type="predicted"/>
<dbReference type="SUPFAM" id="SSF69065">
    <property type="entry name" value="RNase III domain-like"/>
    <property type="match status" value="1"/>
</dbReference>
<evidence type="ECO:0000313" key="1">
    <source>
        <dbReference type="EMBL" id="KAF2873534.1"/>
    </source>
</evidence>
<protein>
    <recommendedName>
        <fullName evidence="3">RNase III domain-containing protein</fullName>
    </recommendedName>
</protein>
<dbReference type="Proteomes" id="UP000481861">
    <property type="component" value="Unassembled WGS sequence"/>
</dbReference>
<accession>A0A7C8I8S9</accession>
<dbReference type="EMBL" id="JAADJZ010000007">
    <property type="protein sequence ID" value="KAF2873534.1"/>
    <property type="molecule type" value="Genomic_DNA"/>
</dbReference>
<sequence>MNLAQFGMVCATQLGDLAALGRRLGFDDFISKWDPFNVDIPVGQQAPDEMVARTVIAVMGAVYLDSKENMGEVALKYVMSRLGVDKHPLLKSELAED</sequence>
<name>A0A7C8I8S9_9PLEO</name>
<gene>
    <name evidence="1" type="ORF">BDV95DRAFT_567218</name>
</gene>
<comment type="caution">
    <text evidence="1">The sequence shown here is derived from an EMBL/GenBank/DDBJ whole genome shotgun (WGS) entry which is preliminary data.</text>
</comment>
<dbReference type="GO" id="GO:0006396">
    <property type="term" value="P:RNA processing"/>
    <property type="evidence" value="ECO:0007669"/>
    <property type="project" value="InterPro"/>
</dbReference>
<dbReference type="Gene3D" id="1.10.1520.10">
    <property type="entry name" value="Ribonuclease III domain"/>
    <property type="match status" value="1"/>
</dbReference>
<dbReference type="GO" id="GO:0004525">
    <property type="term" value="F:ribonuclease III activity"/>
    <property type="evidence" value="ECO:0007669"/>
    <property type="project" value="InterPro"/>
</dbReference>